<dbReference type="InterPro" id="IPR011009">
    <property type="entry name" value="Kinase-like_dom_sf"/>
</dbReference>
<dbReference type="SUPFAM" id="SSF52540">
    <property type="entry name" value="P-loop containing nucleoside triphosphate hydrolases"/>
    <property type="match status" value="1"/>
</dbReference>
<comment type="caution">
    <text evidence="3">The sequence shown here is derived from an EMBL/GenBank/DDBJ whole genome shotgun (WGS) entry which is preliminary data.</text>
</comment>
<dbReference type="Pfam" id="PF00069">
    <property type="entry name" value="Pkinase"/>
    <property type="match status" value="1"/>
</dbReference>
<dbReference type="PROSITE" id="PS00108">
    <property type="entry name" value="PROTEIN_KINASE_ST"/>
    <property type="match status" value="1"/>
</dbReference>
<keyword evidence="1" id="KW-0175">Coiled coil</keyword>
<dbReference type="PANTHER" id="PTHR26392">
    <property type="entry name" value="MITOGEN-ACTIVATED PROTEIN KINASE KINASE KINASE 7-RELATED"/>
    <property type="match status" value="1"/>
</dbReference>
<evidence type="ECO:0000313" key="4">
    <source>
        <dbReference type="Proteomes" id="UP001186944"/>
    </source>
</evidence>
<feature type="domain" description="Protein kinase" evidence="2">
    <location>
        <begin position="502"/>
        <end position="795"/>
    </location>
</feature>
<proteinExistence type="predicted"/>
<gene>
    <name evidence="3" type="ORF">FSP39_008913</name>
</gene>
<dbReference type="SUPFAM" id="SSF56112">
    <property type="entry name" value="Protein kinase-like (PK-like)"/>
    <property type="match status" value="1"/>
</dbReference>
<dbReference type="PROSITE" id="PS50011">
    <property type="entry name" value="PROTEIN_KINASE_DOM"/>
    <property type="match status" value="1"/>
</dbReference>
<dbReference type="InterPro" id="IPR008271">
    <property type="entry name" value="Ser/Thr_kinase_AS"/>
</dbReference>
<accession>A0AA88YX29</accession>
<organism evidence="3 4">
    <name type="scientific">Pinctada imbricata</name>
    <name type="common">Atlantic pearl-oyster</name>
    <name type="synonym">Pinctada martensii</name>
    <dbReference type="NCBI Taxonomy" id="66713"/>
    <lineage>
        <taxon>Eukaryota</taxon>
        <taxon>Metazoa</taxon>
        <taxon>Spiralia</taxon>
        <taxon>Lophotrochozoa</taxon>
        <taxon>Mollusca</taxon>
        <taxon>Bivalvia</taxon>
        <taxon>Autobranchia</taxon>
        <taxon>Pteriomorphia</taxon>
        <taxon>Pterioida</taxon>
        <taxon>Pterioidea</taxon>
        <taxon>Pteriidae</taxon>
        <taxon>Pinctada</taxon>
    </lineage>
</organism>
<dbReference type="SMART" id="SM00220">
    <property type="entry name" value="S_TKc"/>
    <property type="match status" value="1"/>
</dbReference>
<dbReference type="Gene3D" id="3.40.50.300">
    <property type="entry name" value="P-loop containing nucleotide triphosphate hydrolases"/>
    <property type="match status" value="1"/>
</dbReference>
<evidence type="ECO:0000259" key="2">
    <source>
        <dbReference type="PROSITE" id="PS50011"/>
    </source>
</evidence>
<dbReference type="EMBL" id="VSWD01000001">
    <property type="protein sequence ID" value="KAK3108483.1"/>
    <property type="molecule type" value="Genomic_DNA"/>
</dbReference>
<reference evidence="3" key="1">
    <citation type="submission" date="2019-08" db="EMBL/GenBank/DDBJ databases">
        <title>The improved chromosome-level genome for the pearl oyster Pinctada fucata martensii using PacBio sequencing and Hi-C.</title>
        <authorList>
            <person name="Zheng Z."/>
        </authorList>
    </citation>
    <scope>NUCLEOTIDE SEQUENCE</scope>
    <source>
        <strain evidence="3">ZZ-2019</strain>
        <tissue evidence="3">Adductor muscle</tissue>
    </source>
</reference>
<keyword evidence="4" id="KW-1185">Reference proteome</keyword>
<dbReference type="GO" id="GO:0005524">
    <property type="term" value="F:ATP binding"/>
    <property type="evidence" value="ECO:0007669"/>
    <property type="project" value="InterPro"/>
</dbReference>
<dbReference type="PANTHER" id="PTHR26392:SF92">
    <property type="entry name" value="PROTEIN KINASE DOMAIN-CONTAINING PROTEIN"/>
    <property type="match status" value="1"/>
</dbReference>
<dbReference type="Gene3D" id="3.30.200.20">
    <property type="entry name" value="Phosphorylase Kinase, domain 1"/>
    <property type="match status" value="1"/>
</dbReference>
<protein>
    <recommendedName>
        <fullName evidence="2">Protein kinase domain-containing protein</fullName>
    </recommendedName>
</protein>
<feature type="coiled-coil region" evidence="1">
    <location>
        <begin position="182"/>
        <end position="216"/>
    </location>
</feature>
<dbReference type="Proteomes" id="UP001186944">
    <property type="component" value="Unassembled WGS sequence"/>
</dbReference>
<dbReference type="Gene3D" id="1.10.510.10">
    <property type="entry name" value="Transferase(Phosphotransferase) domain 1"/>
    <property type="match status" value="1"/>
</dbReference>
<evidence type="ECO:0000313" key="3">
    <source>
        <dbReference type="EMBL" id="KAK3108483.1"/>
    </source>
</evidence>
<evidence type="ECO:0000256" key="1">
    <source>
        <dbReference type="SAM" id="Coils"/>
    </source>
</evidence>
<sequence length="804" mass="93024">MLRHKTMIVDTPGIGESTQMTDKLLQYLPKAVAFIYVINSANAGGVQSDRVSIHTDKLLQYLPKAVEFIYVINSANAGGVQSDRLLRIFERQKKWEQDGMMQEFDPSCTIFVCNKWDQVPLEEEKRERRRILSGLPYTENFRKLLDGIERLIPASLLAKVRRHANWLEIFLGRLHHRLIARINATKKNREEKLKMKAEVQERIEKLRYNTDEVKSKLTRSAELKCEDIAQRLHVHLNLETTKNRMFMWQEVAEIPEGSDLEVIKYRAKKLIVDSINMQIVEWCRREDIAMVTNDLFDLFKKECKLLEGNCQDLDRVIEGVMSPLQGYLEGEETSSDSDLRFSNKVFPIQEKLALVLSAPLWLPLVISAGVIALPVAVGLIVKEALEEKKKLTHFKENKMSQMMRWAEEVLENFTQDFIFQVLKTDYLKSFCEQLEDVCENIIPKQIKADEQLMSNIIEDMRDSETIKKQYQPLEKQCRQVIGELLILKMEYFDGYSIPKEKIQVGNVLGRGNYSEVRTVDFVNNDGEMVSGAIKTMRTSLNRGDSYDQMTEVKHLKNLNHENIVKCYGVCFQKDDFGNKFLCILMEICEETLENLVICPKAMDKSDPCDCHVTRKLPCCHHNTRDTKAFKESWDFFYSMTVGMFKGLEFVHKIGYVHRDLKLSNVLVKNNVAKIADVGFAKEKALLTGSVIGTPTHMAPEVLQAKLYDSSADIYSMSIALWEMWYAKKVFSEDYNSEVVRSFMSLHDHIVNGHRPDFNARYAPPKSLQILIKECWEDNPKERPMARQLVQKMAEINTDIIIMMK</sequence>
<dbReference type="AlphaFoldDB" id="A0AA88YX29"/>
<dbReference type="InterPro" id="IPR000719">
    <property type="entry name" value="Prot_kinase_dom"/>
</dbReference>
<dbReference type="InterPro" id="IPR027417">
    <property type="entry name" value="P-loop_NTPase"/>
</dbReference>
<name>A0AA88YX29_PINIB</name>
<dbReference type="GO" id="GO:0004672">
    <property type="term" value="F:protein kinase activity"/>
    <property type="evidence" value="ECO:0007669"/>
    <property type="project" value="InterPro"/>
</dbReference>